<name>A0A1W5CT96_9LECA</name>
<dbReference type="SUPFAM" id="SSF51695">
    <property type="entry name" value="PLC-like phosphodiesterases"/>
    <property type="match status" value="1"/>
</dbReference>
<accession>A0A1W5CT96</accession>
<dbReference type="Pfam" id="PF12796">
    <property type="entry name" value="Ank_2"/>
    <property type="match status" value="3"/>
</dbReference>
<feature type="transmembrane region" description="Helical" evidence="6">
    <location>
        <begin position="159"/>
        <end position="181"/>
    </location>
</feature>
<feature type="region of interest" description="Disordered" evidence="5">
    <location>
        <begin position="37"/>
        <end position="76"/>
    </location>
</feature>
<dbReference type="InterPro" id="IPR001995">
    <property type="entry name" value="Peptidase_A2_cat"/>
</dbReference>
<dbReference type="Gene3D" id="3.20.20.190">
    <property type="entry name" value="Phosphatidylinositol (PI) phosphodiesterase"/>
    <property type="match status" value="1"/>
</dbReference>
<dbReference type="PROSITE" id="PS51704">
    <property type="entry name" value="GP_PDE"/>
    <property type="match status" value="1"/>
</dbReference>
<feature type="compositionally biased region" description="Low complexity" evidence="5">
    <location>
        <begin position="37"/>
        <end position="65"/>
    </location>
</feature>
<dbReference type="PROSITE" id="PS50297">
    <property type="entry name" value="ANK_REP_REGION"/>
    <property type="match status" value="4"/>
</dbReference>
<feature type="compositionally biased region" description="Low complexity" evidence="5">
    <location>
        <begin position="316"/>
        <end position="325"/>
    </location>
</feature>
<dbReference type="PANTHER" id="PTHR22958:SF23">
    <property type="entry name" value="DEPENDENT KINASE INHIBITOR PHO81, PUTATIVE (AFU_ORTHOLOGUE AFUA_4G06020)-RELATED"/>
    <property type="match status" value="1"/>
</dbReference>
<feature type="repeat" description="ANK" evidence="4">
    <location>
        <begin position="719"/>
        <end position="743"/>
    </location>
</feature>
<keyword evidence="2" id="KW-0378">Hydrolase</keyword>
<organism evidence="10 11">
    <name type="scientific">Lasallia pustulata</name>
    <dbReference type="NCBI Taxonomy" id="136370"/>
    <lineage>
        <taxon>Eukaryota</taxon>
        <taxon>Fungi</taxon>
        <taxon>Dikarya</taxon>
        <taxon>Ascomycota</taxon>
        <taxon>Pezizomycotina</taxon>
        <taxon>Lecanoromycetes</taxon>
        <taxon>OSLEUM clade</taxon>
        <taxon>Umbilicariomycetidae</taxon>
        <taxon>Umbilicariales</taxon>
        <taxon>Umbilicariaceae</taxon>
        <taxon>Lasallia</taxon>
    </lineage>
</organism>
<dbReference type="InterPro" id="IPR057506">
    <property type="entry name" value="C2_GPCPD1"/>
</dbReference>
<dbReference type="PROSITE" id="PS50175">
    <property type="entry name" value="ASP_PROT_RETROV"/>
    <property type="match status" value="1"/>
</dbReference>
<evidence type="ECO:0000259" key="7">
    <source>
        <dbReference type="PROSITE" id="PS50175"/>
    </source>
</evidence>
<feature type="compositionally biased region" description="Polar residues" evidence="5">
    <location>
        <begin position="284"/>
        <end position="295"/>
    </location>
</feature>
<evidence type="ECO:0000313" key="11">
    <source>
        <dbReference type="Proteomes" id="UP000192927"/>
    </source>
</evidence>
<feature type="compositionally biased region" description="Polar residues" evidence="5">
    <location>
        <begin position="607"/>
        <end position="617"/>
    </location>
</feature>
<dbReference type="EMBL" id="FWEW01000217">
    <property type="protein sequence ID" value="SLM34077.1"/>
    <property type="molecule type" value="Genomic_DNA"/>
</dbReference>
<dbReference type="InterPro" id="IPR017946">
    <property type="entry name" value="PLC-like_Pdiesterase_TIM-brl"/>
</dbReference>
<feature type="repeat" description="ANK" evidence="4">
    <location>
        <begin position="853"/>
        <end position="885"/>
    </location>
</feature>
<feature type="repeat" description="ANK" evidence="4">
    <location>
        <begin position="786"/>
        <end position="813"/>
    </location>
</feature>
<dbReference type="InterPro" id="IPR036770">
    <property type="entry name" value="Ankyrin_rpt-contain_sf"/>
</dbReference>
<dbReference type="InterPro" id="IPR004331">
    <property type="entry name" value="SPX_dom"/>
</dbReference>
<evidence type="ECO:0000259" key="9">
    <source>
        <dbReference type="PROSITE" id="PS51704"/>
    </source>
</evidence>
<dbReference type="PANTHER" id="PTHR22958">
    <property type="entry name" value="GLYCEROPHOSPHORYL DIESTER PHOSPHODIESTERASE"/>
    <property type="match status" value="1"/>
</dbReference>
<feature type="compositionally biased region" description="Polar residues" evidence="5">
    <location>
        <begin position="337"/>
        <end position="352"/>
    </location>
</feature>
<evidence type="ECO:0000256" key="4">
    <source>
        <dbReference type="PROSITE-ProRule" id="PRU00023"/>
    </source>
</evidence>
<evidence type="ECO:0000256" key="5">
    <source>
        <dbReference type="SAM" id="MobiDB-lite"/>
    </source>
</evidence>
<keyword evidence="6" id="KW-0472">Membrane</keyword>
<evidence type="ECO:0000256" key="3">
    <source>
        <dbReference type="ARBA" id="ARBA00023043"/>
    </source>
</evidence>
<dbReference type="CDD" id="cd14483">
    <property type="entry name" value="SPX_PHO81_NUC-2_like"/>
    <property type="match status" value="1"/>
</dbReference>
<keyword evidence="11" id="KW-1185">Reference proteome</keyword>
<feature type="repeat" description="ANK" evidence="4">
    <location>
        <begin position="818"/>
        <end position="851"/>
    </location>
</feature>
<feature type="domain" description="SPX" evidence="8">
    <location>
        <begin position="400"/>
        <end position="558"/>
    </location>
</feature>
<keyword evidence="1" id="KW-0677">Repeat</keyword>
<evidence type="ECO:0000256" key="2">
    <source>
        <dbReference type="ARBA" id="ARBA00022801"/>
    </source>
</evidence>
<feature type="region of interest" description="Disordered" evidence="5">
    <location>
        <begin position="117"/>
        <end position="149"/>
    </location>
</feature>
<evidence type="ECO:0000259" key="8">
    <source>
        <dbReference type="PROSITE" id="PS51382"/>
    </source>
</evidence>
<dbReference type="Proteomes" id="UP000192927">
    <property type="component" value="Unassembled WGS sequence"/>
</dbReference>
<evidence type="ECO:0000256" key="1">
    <source>
        <dbReference type="ARBA" id="ARBA00022737"/>
    </source>
</evidence>
<dbReference type="GO" id="GO:0047389">
    <property type="term" value="F:glycerophosphocholine phosphodiesterase activity"/>
    <property type="evidence" value="ECO:0007669"/>
    <property type="project" value="TreeGrafter"/>
</dbReference>
<feature type="domain" description="Peptidase A2" evidence="7">
    <location>
        <begin position="870"/>
        <end position="911"/>
    </location>
</feature>
<dbReference type="InterPro" id="IPR030395">
    <property type="entry name" value="GP_PDE_dom"/>
</dbReference>
<dbReference type="Pfam" id="PF25329">
    <property type="entry name" value="C2_GDE1"/>
    <property type="match status" value="1"/>
</dbReference>
<reference evidence="11" key="1">
    <citation type="submission" date="2017-03" db="EMBL/GenBank/DDBJ databases">
        <authorList>
            <person name="Sharma R."/>
            <person name="Thines M."/>
        </authorList>
    </citation>
    <scope>NUCLEOTIDE SEQUENCE [LARGE SCALE GENOMIC DNA]</scope>
</reference>
<feature type="domain" description="GP-PDE" evidence="9">
    <location>
        <begin position="1098"/>
        <end position="1399"/>
    </location>
</feature>
<protein>
    <submittedName>
        <fullName evidence="10">Ankyrin repeat protein nuc-2</fullName>
    </submittedName>
</protein>
<dbReference type="SUPFAM" id="SSF48403">
    <property type="entry name" value="Ankyrin repeat"/>
    <property type="match status" value="1"/>
</dbReference>
<dbReference type="GO" id="GO:0006508">
    <property type="term" value="P:proteolysis"/>
    <property type="evidence" value="ECO:0007669"/>
    <property type="project" value="InterPro"/>
</dbReference>
<keyword evidence="6" id="KW-1133">Transmembrane helix</keyword>
<feature type="region of interest" description="Disordered" evidence="5">
    <location>
        <begin position="201"/>
        <end position="362"/>
    </location>
</feature>
<dbReference type="Gene3D" id="1.25.40.20">
    <property type="entry name" value="Ankyrin repeat-containing domain"/>
    <property type="match status" value="1"/>
</dbReference>
<sequence>MTTNGTISATTSTAVVTQTSTVFTLTSVPSSTVFIQPATPSTSSTPSSTPSSISSSSATPTSISSAPPPTVAPVTPTTTPQAVAVVTSITTQQPITTNGAVLSPTVIVVTSISTPSTEAAVTTPSKSASTSTTSSAASATTTGSGPPNNGGGLSAGGKIAVAVVVPVVAVALIVLGLLFFWRRRKQRKDAEELRRKEVEEYGFNPNNDPTLPAVGAVGSLGDEPSEMKETDGSGYRGWGATPVAAAARKPSGTLSSGNGNGNGPIGVATSDSGSNPGGYSSGSPTNATAPNSDVQSGDPLVGSPNGRPNTAGSETLAALGAAPAAMSNSRDIHRGPSNASSAYSGANRSDTSGELPVPGVAPGTQYYNDGMYYDEGIPQHGPYGDGTYGGGQPVIRDVQARRNTRIENHVYFRMDGGVQLQKLIKQLSATPTLLAQNASQPPLEVLDPQASLQANKATFFFRLERELEKVNAFYLQKEAELNLRLRTLLDKKRVMQSRSATTSKISASFITLEEGFQQFGNDLNKLLQFVETNATAFSKILKKWDKTSKSRTKELYLSRAVEVQPCFNRDVISDLSDQATTSLLELGAWAEGEKIQYDQSRPAEHTVSGQSVGTDENDTDSQILQAANAGNLAVLKDWINRLRESADARARFTRTFLAAITEAPEEALQTLLESNLVDVHAEDEINERNCLHEAAISKRELILDIALSRGVDVTRVDVYGRLPLHYACMFGRVAMVETLLGKGPHTIDTMDHDNFTPLIHGIVHHQLPCVQQLLSHGARIEPTNDADHVPLNLACQHGSIEIAELLLERRANMLPDAEGLYPQHLVARSGRTSELLQILQRYGADLDQRDKLYQWTPLFYAASEGRVNCVKGLLDSGADVDILDEKQLAAMYYATWEGHLECMKLLSSAGGGFGLVRPSITAAPKMRAPMLSTVPDPMAVDADGIPDLSLPPPIIPLRRYGHNFLDNKTFIQISFEEAGSDAIVFYHDSKYPAARLTISSKLSDLIPRNIMLPIQEDFKIISFQIDNLDSFAVDFDIFPTFGSKVIAKSVALPNIFSAVSSSSGHCCLPLFDPRLRAIGQISFTFQVIKPFHGIPLEITHFATYWKATSQLDSHPNALITGSSLSGEYVQLFVQLTCDGVPLLYPRWTINHHGIDFPIGRLTHDQLLALDSQTGQGQEILATLGKKTVDDIADIHKTLASSFVSLRDVLASLPTSIHVDIQVLFPTPGVERALGLGPTLNINDFADAILMDVFDHARISRERNPDFMRSVVFTSYNPDICTALNWKQPSYPVLLCNDLGSARDATSPGAAVVESSGRGSMSVKEAVRIAQSNNFMGLICSSTLLNMVPALVESVKVAGLVLVTDTSGDTGVPAAQRGYRMPDGVDGVLRGNGVLRFNETIDM</sequence>
<dbReference type="PROSITE" id="PS50088">
    <property type="entry name" value="ANK_REPEAT"/>
    <property type="match status" value="4"/>
</dbReference>
<dbReference type="GO" id="GO:0046475">
    <property type="term" value="P:glycerophospholipid catabolic process"/>
    <property type="evidence" value="ECO:0007669"/>
    <property type="project" value="TreeGrafter"/>
</dbReference>
<evidence type="ECO:0000256" key="6">
    <source>
        <dbReference type="SAM" id="Phobius"/>
    </source>
</evidence>
<keyword evidence="6" id="KW-0812">Transmembrane</keyword>
<keyword evidence="3 4" id="KW-0040">ANK repeat</keyword>
<proteinExistence type="predicted"/>
<dbReference type="InterPro" id="IPR002110">
    <property type="entry name" value="Ankyrin_rpt"/>
</dbReference>
<dbReference type="InterPro" id="IPR051578">
    <property type="entry name" value="GDPD"/>
</dbReference>
<dbReference type="Pfam" id="PF03105">
    <property type="entry name" value="SPX"/>
    <property type="match status" value="2"/>
</dbReference>
<dbReference type="GO" id="GO:0004190">
    <property type="term" value="F:aspartic-type endopeptidase activity"/>
    <property type="evidence" value="ECO:0007669"/>
    <property type="project" value="InterPro"/>
</dbReference>
<dbReference type="SMART" id="SM00248">
    <property type="entry name" value="ANK"/>
    <property type="match status" value="7"/>
</dbReference>
<feature type="compositionally biased region" description="Low complexity" evidence="5">
    <location>
        <begin position="119"/>
        <end position="147"/>
    </location>
</feature>
<feature type="region of interest" description="Disordered" evidence="5">
    <location>
        <begin position="598"/>
        <end position="617"/>
    </location>
</feature>
<evidence type="ECO:0000313" key="10">
    <source>
        <dbReference type="EMBL" id="SLM34077.1"/>
    </source>
</evidence>
<dbReference type="PROSITE" id="PS51382">
    <property type="entry name" value="SPX"/>
    <property type="match status" value="1"/>
</dbReference>